<protein>
    <submittedName>
        <fullName evidence="1">Uncharacterized protein</fullName>
    </submittedName>
</protein>
<evidence type="ECO:0000313" key="1">
    <source>
        <dbReference type="EMBL" id="KPE51864.1"/>
    </source>
</evidence>
<proteinExistence type="predicted"/>
<dbReference type="OrthoDB" id="1260301at2"/>
<name>A0A0N0IX28_CHRID</name>
<comment type="caution">
    <text evidence="1">The sequence shown here is derived from an EMBL/GenBank/DDBJ whole genome shotgun (WGS) entry which is preliminary data.</text>
</comment>
<dbReference type="PROSITE" id="PS51257">
    <property type="entry name" value="PROKAR_LIPOPROTEIN"/>
    <property type="match status" value="1"/>
</dbReference>
<evidence type="ECO:0000313" key="2">
    <source>
        <dbReference type="Proteomes" id="UP000037953"/>
    </source>
</evidence>
<dbReference type="EMBL" id="LJOD01000003">
    <property type="protein sequence ID" value="KPE51864.1"/>
    <property type="molecule type" value="Genomic_DNA"/>
</dbReference>
<reference evidence="2" key="2">
    <citation type="submission" date="2015-09" db="EMBL/GenBank/DDBJ databases">
        <title>Draft genome sequence of a multidrug-resistant Chryseobacterium indologenes isolate from Malaysia.</title>
        <authorList>
            <person name="Yu C.Y."/>
            <person name="Ang G.Y."/>
            <person name="Chan K.-G."/>
        </authorList>
    </citation>
    <scope>NUCLEOTIDE SEQUENCE [LARGE SCALE GENOMIC DNA]</scope>
    <source>
        <strain evidence="2">CI_885</strain>
    </source>
</reference>
<dbReference type="PATRIC" id="fig|253.9.peg.2964"/>
<organism evidence="1 2">
    <name type="scientific">Chryseobacterium indologenes</name>
    <name type="common">Flavobacterium indologenes</name>
    <dbReference type="NCBI Taxonomy" id="253"/>
    <lineage>
        <taxon>Bacteria</taxon>
        <taxon>Pseudomonadati</taxon>
        <taxon>Bacteroidota</taxon>
        <taxon>Flavobacteriia</taxon>
        <taxon>Flavobacteriales</taxon>
        <taxon>Weeksellaceae</taxon>
        <taxon>Chryseobacterium group</taxon>
        <taxon>Chryseobacterium</taxon>
    </lineage>
</organism>
<accession>A0A0N0IX28</accession>
<dbReference type="AlphaFoldDB" id="A0A0N0IX28"/>
<dbReference type="Proteomes" id="UP000037953">
    <property type="component" value="Unassembled WGS sequence"/>
</dbReference>
<sequence length="165" mass="19516">MKNLLFFFFMISLSCFSQKKKDTLSYYNSYVPTKAELRKCEKIQKKNKALFHQLSEEAKNMDFTKLTPVIINDLKNSDFKGEVILFYVTYSNTVCGNMDEDKFICKKEYNTINPFYSGRNWTYDDLISLSKVLNEKIIVPGKKKFRIQYFQQIIRSGLGKRVQFI</sequence>
<gene>
    <name evidence="1" type="ORF">AOB46_06460</name>
</gene>
<dbReference type="RefSeq" id="WP_062697481.1">
    <property type="nucleotide sequence ID" value="NZ_LJOD01000003.1"/>
</dbReference>
<reference evidence="1 2" key="1">
    <citation type="journal article" date="2015" name="Genom Data">
        <title>Draft genome sequence of a multidrug-resistant Chryseobacterium indologenes isolate from Malaysia.</title>
        <authorList>
            <person name="Yu C.Y."/>
            <person name="Ang G.Y."/>
            <person name="Cheng H.J."/>
            <person name="Cheong Y.M."/>
            <person name="Yin W.F."/>
            <person name="Chan K.G."/>
        </authorList>
    </citation>
    <scope>NUCLEOTIDE SEQUENCE [LARGE SCALE GENOMIC DNA]</scope>
    <source>
        <strain evidence="1 2">CI_885</strain>
    </source>
</reference>